<dbReference type="Proteomes" id="UP001610334">
    <property type="component" value="Unassembled WGS sequence"/>
</dbReference>
<dbReference type="PROSITE" id="PS50850">
    <property type="entry name" value="MFS"/>
    <property type="match status" value="1"/>
</dbReference>
<feature type="transmembrane region" description="Helical" evidence="6">
    <location>
        <begin position="431"/>
        <end position="450"/>
    </location>
</feature>
<keyword evidence="4 6" id="KW-1133">Transmembrane helix</keyword>
<gene>
    <name evidence="8" type="ORF">BJX63DRAFT_303601</name>
</gene>
<evidence type="ECO:0000256" key="1">
    <source>
        <dbReference type="ARBA" id="ARBA00004141"/>
    </source>
</evidence>
<evidence type="ECO:0000256" key="2">
    <source>
        <dbReference type="ARBA" id="ARBA00022448"/>
    </source>
</evidence>
<dbReference type="PANTHER" id="PTHR43791:SF78">
    <property type="entry name" value="TRANSPORTER, PUTATIVE (AFU_ORTHOLOGUE AFUA_3G01370)-RELATED"/>
    <property type="match status" value="1"/>
</dbReference>
<comment type="caution">
    <text evidence="8">The sequence shown here is derived from an EMBL/GenBank/DDBJ whole genome shotgun (WGS) entry which is preliminary data.</text>
</comment>
<organism evidence="8 9">
    <name type="scientific">Aspergillus granulosus</name>
    <dbReference type="NCBI Taxonomy" id="176169"/>
    <lineage>
        <taxon>Eukaryota</taxon>
        <taxon>Fungi</taxon>
        <taxon>Dikarya</taxon>
        <taxon>Ascomycota</taxon>
        <taxon>Pezizomycotina</taxon>
        <taxon>Eurotiomycetes</taxon>
        <taxon>Eurotiomycetidae</taxon>
        <taxon>Eurotiales</taxon>
        <taxon>Aspergillaceae</taxon>
        <taxon>Aspergillus</taxon>
        <taxon>Aspergillus subgen. Nidulantes</taxon>
    </lineage>
</organism>
<accession>A0ABR4H5H7</accession>
<dbReference type="Gene3D" id="1.20.1250.20">
    <property type="entry name" value="MFS general substrate transporter like domains"/>
    <property type="match status" value="2"/>
</dbReference>
<dbReference type="InterPro" id="IPR036259">
    <property type="entry name" value="MFS_trans_sf"/>
</dbReference>
<evidence type="ECO:0000256" key="6">
    <source>
        <dbReference type="SAM" id="Phobius"/>
    </source>
</evidence>
<feature type="transmembrane region" description="Helical" evidence="6">
    <location>
        <begin position="341"/>
        <end position="361"/>
    </location>
</feature>
<dbReference type="InterPro" id="IPR020846">
    <property type="entry name" value="MFS_dom"/>
</dbReference>
<protein>
    <submittedName>
        <fullName evidence="8">Major facilitator superfamily domain-containing protein</fullName>
    </submittedName>
</protein>
<feature type="transmembrane region" description="Helical" evidence="6">
    <location>
        <begin position="278"/>
        <end position="298"/>
    </location>
</feature>
<keyword evidence="9" id="KW-1185">Reference proteome</keyword>
<keyword evidence="2" id="KW-0813">Transport</keyword>
<keyword evidence="3 6" id="KW-0812">Transmembrane</keyword>
<feature type="transmembrane region" description="Helical" evidence="6">
    <location>
        <begin position="135"/>
        <end position="159"/>
    </location>
</feature>
<dbReference type="Pfam" id="PF07690">
    <property type="entry name" value="MFS_1"/>
    <property type="match status" value="1"/>
</dbReference>
<comment type="subcellular location">
    <subcellularLocation>
        <location evidence="1">Membrane</location>
        <topology evidence="1">Multi-pass membrane protein</topology>
    </subcellularLocation>
</comment>
<feature type="transmembrane region" description="Helical" evidence="6">
    <location>
        <begin position="310"/>
        <end position="329"/>
    </location>
</feature>
<feature type="transmembrane region" description="Helical" evidence="6">
    <location>
        <begin position="400"/>
        <end position="419"/>
    </location>
</feature>
<reference evidence="8 9" key="1">
    <citation type="submission" date="2024-07" db="EMBL/GenBank/DDBJ databases">
        <title>Section-level genome sequencing and comparative genomics of Aspergillus sections Usti and Cavernicolus.</title>
        <authorList>
            <consortium name="Lawrence Berkeley National Laboratory"/>
            <person name="Nybo J.L."/>
            <person name="Vesth T.C."/>
            <person name="Theobald S."/>
            <person name="Frisvad J.C."/>
            <person name="Larsen T.O."/>
            <person name="Kjaerboelling I."/>
            <person name="Rothschild-Mancinelli K."/>
            <person name="Lyhne E.K."/>
            <person name="Kogle M.E."/>
            <person name="Barry K."/>
            <person name="Clum A."/>
            <person name="Na H."/>
            <person name="Ledsgaard L."/>
            <person name="Lin J."/>
            <person name="Lipzen A."/>
            <person name="Kuo A."/>
            <person name="Riley R."/>
            <person name="Mondo S."/>
            <person name="Labutti K."/>
            <person name="Haridas S."/>
            <person name="Pangalinan J."/>
            <person name="Salamov A.A."/>
            <person name="Simmons B.A."/>
            <person name="Magnuson J.K."/>
            <person name="Chen J."/>
            <person name="Drula E."/>
            <person name="Henrissat B."/>
            <person name="Wiebenga A."/>
            <person name="Lubbers R.J."/>
            <person name="Gomes A.C."/>
            <person name="Makela M.R."/>
            <person name="Stajich J."/>
            <person name="Grigoriev I.V."/>
            <person name="Mortensen U.H."/>
            <person name="De Vries R.P."/>
            <person name="Baker S.E."/>
            <person name="Andersen M.R."/>
        </authorList>
    </citation>
    <scope>NUCLEOTIDE SEQUENCE [LARGE SCALE GENOMIC DNA]</scope>
    <source>
        <strain evidence="8 9">CBS 588.65</strain>
    </source>
</reference>
<proteinExistence type="predicted"/>
<feature type="transmembrane region" description="Helical" evidence="6">
    <location>
        <begin position="171"/>
        <end position="192"/>
    </location>
</feature>
<feature type="transmembrane region" description="Helical" evidence="6">
    <location>
        <begin position="40"/>
        <end position="57"/>
    </location>
</feature>
<evidence type="ECO:0000313" key="8">
    <source>
        <dbReference type="EMBL" id="KAL2810715.1"/>
    </source>
</evidence>
<name>A0ABR4H5H7_9EURO</name>
<feature type="transmembrane region" description="Helical" evidence="6">
    <location>
        <begin position="367"/>
        <end position="388"/>
    </location>
</feature>
<evidence type="ECO:0000256" key="3">
    <source>
        <dbReference type="ARBA" id="ARBA00022692"/>
    </source>
</evidence>
<feature type="domain" description="Major facilitator superfamily (MFS) profile" evidence="7">
    <location>
        <begin position="44"/>
        <end position="459"/>
    </location>
</feature>
<evidence type="ECO:0000259" key="7">
    <source>
        <dbReference type="PROSITE" id="PS50850"/>
    </source>
</evidence>
<feature type="transmembrane region" description="Helical" evidence="6">
    <location>
        <begin position="79"/>
        <end position="97"/>
    </location>
</feature>
<evidence type="ECO:0000256" key="5">
    <source>
        <dbReference type="ARBA" id="ARBA00023136"/>
    </source>
</evidence>
<dbReference type="PANTHER" id="PTHR43791">
    <property type="entry name" value="PERMEASE-RELATED"/>
    <property type="match status" value="1"/>
</dbReference>
<evidence type="ECO:0000256" key="4">
    <source>
        <dbReference type="ARBA" id="ARBA00022989"/>
    </source>
</evidence>
<dbReference type="EMBL" id="JBFXLT010000067">
    <property type="protein sequence ID" value="KAL2810715.1"/>
    <property type="molecule type" value="Genomic_DNA"/>
</dbReference>
<sequence>MSGETSTTTAGTSIRRQDAIGPRLLSEHEKQIEKKLVHKIDRLILPLIALSFFLSWIDRSNYGSARLQNLEEDLNMSGSMYQAGFSVFYIGFILFQIPSNMLLNHFGRPSLHIGLAVLAWGIVTISTAAVHNYGGIIACRIALGCVEAHQYPGMLFYLSKWYKTTEYTLRLSLCFAAGLVANAFGPLIAAGISSGLDGARGLSAWRWLYLIEGAVSICGGILIIALLPDFPHNWSRVSPEMKEVAIRRLTLDGSKTDVDEADMSLTQGLRLALVDKKLYIMAIINICIASSIGVGNFFPTLAATLGYSHIISLLLVAPPYMFAAIATCIHSYLSDRTEHRFWYMMYPVPLVLAGFAIFMFVDTLGVRYFSMFLMLFIFCINNTISAWVATSISRPPAKRAAAYGFFSMVANCAQVWTPFTYRNQDAPHFRLALGILIGLMVTAAALSVWLRAILVRENRELDELDRGRLARAESRSGEEMVVPKEVPSFRYIV</sequence>
<evidence type="ECO:0000313" key="9">
    <source>
        <dbReference type="Proteomes" id="UP001610334"/>
    </source>
</evidence>
<keyword evidence="5 6" id="KW-0472">Membrane</keyword>
<feature type="transmembrane region" description="Helical" evidence="6">
    <location>
        <begin position="109"/>
        <end position="129"/>
    </location>
</feature>
<dbReference type="InterPro" id="IPR011701">
    <property type="entry name" value="MFS"/>
</dbReference>
<feature type="transmembrane region" description="Helical" evidence="6">
    <location>
        <begin position="204"/>
        <end position="227"/>
    </location>
</feature>
<dbReference type="SUPFAM" id="SSF103473">
    <property type="entry name" value="MFS general substrate transporter"/>
    <property type="match status" value="1"/>
</dbReference>